<dbReference type="CDD" id="cd11377">
    <property type="entry name" value="Pro-peptidase_S53"/>
    <property type="match status" value="1"/>
</dbReference>
<evidence type="ECO:0000256" key="7">
    <source>
        <dbReference type="ARBA" id="ARBA00023145"/>
    </source>
</evidence>
<gene>
    <name evidence="10" type="ORF">FSO04_18140</name>
</gene>
<dbReference type="PROSITE" id="PS51695">
    <property type="entry name" value="SEDOLISIN"/>
    <property type="match status" value="1"/>
</dbReference>
<dbReference type="GO" id="GO:0004252">
    <property type="term" value="F:serine-type endopeptidase activity"/>
    <property type="evidence" value="ECO:0007669"/>
    <property type="project" value="UniProtKB-UniRule"/>
</dbReference>
<dbReference type="Proteomes" id="UP000463700">
    <property type="component" value="Unassembled WGS sequence"/>
</dbReference>
<dbReference type="PROSITE" id="PS00138">
    <property type="entry name" value="SUBTILASE_SER"/>
    <property type="match status" value="1"/>
</dbReference>
<evidence type="ECO:0000256" key="3">
    <source>
        <dbReference type="ARBA" id="ARBA00022723"/>
    </source>
</evidence>
<comment type="caution">
    <text evidence="10">The sequence shown here is derived from an EMBL/GenBank/DDBJ whole genome shotgun (WGS) entry which is preliminary data.</text>
</comment>
<feature type="domain" description="Peptidase S53" evidence="9">
    <location>
        <begin position="232"/>
        <end position="725"/>
    </location>
</feature>
<feature type="active site" description="Charge relay system" evidence="8">
    <location>
        <position position="316"/>
    </location>
</feature>
<feature type="active site" description="Charge relay system" evidence="8">
    <location>
        <position position="320"/>
    </location>
</feature>
<keyword evidence="3" id="KW-0479">Metal-binding</keyword>
<dbReference type="SUPFAM" id="SSF54897">
    <property type="entry name" value="Protease propeptides/inhibitors"/>
    <property type="match status" value="1"/>
</dbReference>
<dbReference type="GO" id="GO:0046872">
    <property type="term" value="F:metal ion binding"/>
    <property type="evidence" value="ECO:0007669"/>
    <property type="project" value="UniProtKB-KW"/>
</dbReference>
<dbReference type="Pfam" id="PF09286">
    <property type="entry name" value="Pro-kuma_activ"/>
    <property type="match status" value="1"/>
</dbReference>
<dbReference type="EMBL" id="VOSW01000032">
    <property type="protein sequence ID" value="KAE8758456.1"/>
    <property type="molecule type" value="Genomic_DNA"/>
</dbReference>
<dbReference type="SUPFAM" id="SSF52743">
    <property type="entry name" value="Subtilisin-like"/>
    <property type="match status" value="1"/>
</dbReference>
<evidence type="ECO:0000256" key="6">
    <source>
        <dbReference type="ARBA" id="ARBA00022837"/>
    </source>
</evidence>
<evidence type="ECO:0000259" key="9">
    <source>
        <dbReference type="PROSITE" id="PS51695"/>
    </source>
</evidence>
<proteinExistence type="predicted"/>
<evidence type="ECO:0000256" key="5">
    <source>
        <dbReference type="ARBA" id="ARBA00022825"/>
    </source>
</evidence>
<evidence type="ECO:0000313" key="11">
    <source>
        <dbReference type="Proteomes" id="UP000463700"/>
    </source>
</evidence>
<protein>
    <recommendedName>
        <fullName evidence="9">Peptidase S53 domain-containing protein</fullName>
    </recommendedName>
</protein>
<dbReference type="AlphaFoldDB" id="A0A6N6WDA6"/>
<dbReference type="InterPro" id="IPR050819">
    <property type="entry name" value="Tripeptidyl-peptidase_I"/>
</dbReference>
<dbReference type="Gene3D" id="3.40.50.200">
    <property type="entry name" value="Peptidase S8/S53 domain"/>
    <property type="match status" value="1"/>
</dbReference>
<keyword evidence="7" id="KW-0865">Zymogen</keyword>
<accession>A0A6N6WDA6</accession>
<comment type="caution">
    <text evidence="8">Lacks conserved residue(s) required for the propagation of feature annotation.</text>
</comment>
<feature type="active site" description="Charge relay system" evidence="8">
    <location>
        <position position="602"/>
    </location>
</feature>
<evidence type="ECO:0000256" key="4">
    <source>
        <dbReference type="ARBA" id="ARBA00022801"/>
    </source>
</evidence>
<dbReference type="GO" id="GO:0008240">
    <property type="term" value="F:tripeptidyl-peptidase activity"/>
    <property type="evidence" value="ECO:0007669"/>
    <property type="project" value="TreeGrafter"/>
</dbReference>
<organism evidence="10 11">
    <name type="scientific">Paraburkholderia madseniana</name>
    <dbReference type="NCBI Taxonomy" id="2599607"/>
    <lineage>
        <taxon>Bacteria</taxon>
        <taxon>Pseudomonadati</taxon>
        <taxon>Pseudomonadota</taxon>
        <taxon>Betaproteobacteria</taxon>
        <taxon>Burkholderiales</taxon>
        <taxon>Burkholderiaceae</taxon>
        <taxon>Paraburkholderia</taxon>
    </lineage>
</organism>
<evidence type="ECO:0000256" key="1">
    <source>
        <dbReference type="ARBA" id="ARBA00001913"/>
    </source>
</evidence>
<dbReference type="GO" id="GO:0006508">
    <property type="term" value="P:proteolysis"/>
    <property type="evidence" value="ECO:0007669"/>
    <property type="project" value="UniProtKB-KW"/>
</dbReference>
<dbReference type="InterPro" id="IPR036852">
    <property type="entry name" value="Peptidase_S8/S53_dom_sf"/>
</dbReference>
<evidence type="ECO:0000256" key="2">
    <source>
        <dbReference type="ARBA" id="ARBA00022670"/>
    </source>
</evidence>
<dbReference type="PANTHER" id="PTHR14218:SF15">
    <property type="entry name" value="TRIPEPTIDYL-PEPTIDASE 1"/>
    <property type="match status" value="1"/>
</dbReference>
<keyword evidence="2 8" id="KW-0645">Protease</keyword>
<name>A0A6N6WDA6_9BURK</name>
<dbReference type="InterPro" id="IPR030400">
    <property type="entry name" value="Sedolisin_dom"/>
</dbReference>
<dbReference type="OrthoDB" id="127592at2"/>
<dbReference type="InterPro" id="IPR015366">
    <property type="entry name" value="S53_propep"/>
</dbReference>
<keyword evidence="4 8" id="KW-0378">Hydrolase</keyword>
<reference evidence="10 11" key="1">
    <citation type="journal article" date="2020" name="Int. J. Syst. Evol. Microbiol.">
        <title>Paraburkholderia madseniana sp. nov., a phenolic acid-degrading bacterium isolated from acidic forest soil.</title>
        <authorList>
            <person name="Wilhelm R.C."/>
            <person name="Murphy S.J.L."/>
            <person name="Feriancek N.M."/>
            <person name="Karasz D.C."/>
            <person name="DeRito C.M."/>
            <person name="Newman J.D."/>
            <person name="Buckley D.H."/>
        </authorList>
    </citation>
    <scope>NUCLEOTIDE SEQUENCE [LARGE SCALE GENOMIC DNA]</scope>
    <source>
        <strain evidence="10 11">RP11</strain>
    </source>
</reference>
<dbReference type="PANTHER" id="PTHR14218">
    <property type="entry name" value="PROTEASE S8 TRIPEPTIDYL PEPTIDASE I CLN2"/>
    <property type="match status" value="1"/>
</dbReference>
<sequence length="725" mass="75847">MLRGRVRRNDMFTRFQSRFRVIVLILFTVVCTSSEAIAQTTRQLVTQVVDERQTIELAGNIRPEASAQNDLGRVDDTLALDHMQLLLKRPTETEAALVRFIDLLHDPKSPYFHQWLTAEQFRANFGPADADVSMVSNWLSRHGLTVNGVQAGGMVIDFSGTAGQIRDAFRTEIHRLDVGGVGHVANMRNPRIPAALSDVVNGIVSLNDFRPHTNFKSRPEYTYTSGSSTYHAVAPADLATIYNLNPMFRSGISGQGQTIVVIENTNVYSPADWTTFRSTFGLSSYTSGSFTQIHPVPASGANNCTNPGVVAGNEREAELDAEWASAAAPGAAVVLASCGDTSTTFGGLIALQNLVNSSNPPAIISISYGECEAMNGATANAAYSSVYQQAVARGISVFVSAGDEGAASCDANLGNATHGIGVSGFASTPYNVAVGGTDFGDTYARTTASYWTAANAATYGSAISYVPEIPWNDSCASVLIAAANGYRTTYGTTGFCNSPTGNANYLTTASGSGGPSGCAAGAPSVSGVVSGTCRGYAKPVWQTLLLLLGNPADGVRDLPDVSLFAANGVWGHYYIVCDSDVPDGGAACTGAPSGWAGGGGTSFAAPIWAGFQALVNQATGSRQGNPNPVYYSLAATEYLSGGTSTCNSSRGNGVASNCVFYDITLGDIDVNCSGTNDCYRPSGNYGVLSTRNSSYSKAYGTGAGWNFATGIGTVNVTNLVNAWPR</sequence>
<dbReference type="SMART" id="SM00944">
    <property type="entry name" value="Pro-kuma_activ"/>
    <property type="match status" value="1"/>
</dbReference>
<evidence type="ECO:0000313" key="10">
    <source>
        <dbReference type="EMBL" id="KAE8758456.1"/>
    </source>
</evidence>
<evidence type="ECO:0000256" key="8">
    <source>
        <dbReference type="PROSITE-ProRule" id="PRU01032"/>
    </source>
</evidence>
<dbReference type="InterPro" id="IPR023828">
    <property type="entry name" value="Peptidase_S8_Ser-AS"/>
</dbReference>
<keyword evidence="5 8" id="KW-0720">Serine protease</keyword>
<keyword evidence="6" id="KW-0106">Calcium</keyword>
<dbReference type="CDD" id="cd04056">
    <property type="entry name" value="Peptidases_S53"/>
    <property type="match status" value="1"/>
</dbReference>
<comment type="cofactor">
    <cofactor evidence="1">
        <name>Ca(2+)</name>
        <dbReference type="ChEBI" id="CHEBI:29108"/>
    </cofactor>
</comment>